<feature type="region of interest" description="Disordered" evidence="1">
    <location>
        <begin position="275"/>
        <end position="298"/>
    </location>
</feature>
<dbReference type="Proteomes" id="UP000077521">
    <property type="component" value="Unassembled WGS sequence"/>
</dbReference>
<organism evidence="2 3">
    <name type="scientific">Tilletia indica</name>
    <dbReference type="NCBI Taxonomy" id="43049"/>
    <lineage>
        <taxon>Eukaryota</taxon>
        <taxon>Fungi</taxon>
        <taxon>Dikarya</taxon>
        <taxon>Basidiomycota</taxon>
        <taxon>Ustilaginomycotina</taxon>
        <taxon>Exobasidiomycetes</taxon>
        <taxon>Tilletiales</taxon>
        <taxon>Tilletiaceae</taxon>
        <taxon>Tilletia</taxon>
    </lineage>
</organism>
<accession>A0A8T8SBQ5</accession>
<protein>
    <submittedName>
        <fullName evidence="2">Uncharacterized protein</fullName>
    </submittedName>
</protein>
<dbReference type="PANTHER" id="PTHR34863:SF1">
    <property type="entry name" value="OTU DOMAIN-CONTAINING PROTEIN"/>
    <property type="match status" value="1"/>
</dbReference>
<dbReference type="AlphaFoldDB" id="A0A8T8SBQ5"/>
<keyword evidence="3" id="KW-1185">Reference proteome</keyword>
<dbReference type="EMBL" id="LWDF02002068">
    <property type="protein sequence ID" value="KAE8236762.1"/>
    <property type="molecule type" value="Genomic_DNA"/>
</dbReference>
<evidence type="ECO:0000256" key="1">
    <source>
        <dbReference type="SAM" id="MobiDB-lite"/>
    </source>
</evidence>
<reference evidence="2" key="2">
    <citation type="journal article" date="2019" name="IMA Fungus">
        <title>Genome sequencing and comparison of five Tilletia species to identify candidate genes for the detection of regulated species infecting wheat.</title>
        <authorList>
            <person name="Nguyen H.D.T."/>
            <person name="Sultana T."/>
            <person name="Kesanakurti P."/>
            <person name="Hambleton S."/>
        </authorList>
    </citation>
    <scope>NUCLEOTIDE SEQUENCE</scope>
    <source>
        <strain evidence="2">DAOMC 236416</strain>
    </source>
</reference>
<name>A0A8T8SBQ5_9BASI</name>
<evidence type="ECO:0000313" key="2">
    <source>
        <dbReference type="EMBL" id="KAE8236762.1"/>
    </source>
</evidence>
<sequence length="383" mass="43660">ISANVFFRALVAADVNTVRVQNYGQKIGLPTADPSDPTHDLAETNQWDLGINFAMESIVLVDLVRYLPAKKGRSFPMFFPMGKDFGTVNLKINYNGEDYTVKMYPNIVHLLKNIGQGNYPKQPPKNIEALRRAFTLLETRATLFTKTAPWRFWGLRVEVSVQAESLEEAIKKVSSTPLLTPAEFVEPTDPQLLDYALRFREFTKDQYVFNLNKQIGIANRLPHFMRGTDRARTSPMQQQIIVDLYNAMGWSPGYRKISNWRTDIGWWVEDEEISEDSEDSDVQVDRRSPTPQPLVYDPTPDIRGYSAVQLYELFDKVKSQLHKLPCHNPKCKSKTASYSKDGGKNTFRLKCKHCRKTLAKGSGQERFISLIEAGDIEVDLTSP</sequence>
<comment type="caution">
    <text evidence="2">The sequence shown here is derived from an EMBL/GenBank/DDBJ whole genome shotgun (WGS) entry which is preliminary data.</text>
</comment>
<gene>
    <name evidence="2" type="ORF">A4X13_0g9036</name>
</gene>
<dbReference type="PANTHER" id="PTHR34863">
    <property type="entry name" value="EXPRESSED PROTEIN"/>
    <property type="match status" value="1"/>
</dbReference>
<reference evidence="2" key="1">
    <citation type="submission" date="2016-04" db="EMBL/GenBank/DDBJ databases">
        <authorList>
            <person name="Nguyen H.D."/>
            <person name="Samba Siva P."/>
            <person name="Cullis J."/>
            <person name="Levesque C.A."/>
            <person name="Hambleton S."/>
        </authorList>
    </citation>
    <scope>NUCLEOTIDE SEQUENCE</scope>
    <source>
        <strain evidence="2">DAOMC 236416</strain>
    </source>
</reference>
<proteinExistence type="predicted"/>
<feature type="non-terminal residue" evidence="2">
    <location>
        <position position="1"/>
    </location>
</feature>
<evidence type="ECO:0000313" key="3">
    <source>
        <dbReference type="Proteomes" id="UP000077521"/>
    </source>
</evidence>